<keyword evidence="2" id="KW-1185">Reference proteome</keyword>
<name>A0A1B7JUK4_9ENTR</name>
<dbReference type="RefSeq" id="WP_064546444.1">
    <property type="nucleotide sequence ID" value="NZ_LXEU01000058.1"/>
</dbReference>
<dbReference type="Pfam" id="PF04340">
    <property type="entry name" value="DUF484"/>
    <property type="match status" value="1"/>
</dbReference>
<dbReference type="InterPro" id="IPR029016">
    <property type="entry name" value="GAF-like_dom_sf"/>
</dbReference>
<dbReference type="PANTHER" id="PTHR38765:SF1">
    <property type="entry name" value="DUF484 DOMAIN-CONTAINING PROTEIN"/>
    <property type="match status" value="1"/>
</dbReference>
<accession>A0A1B7JUK4</accession>
<dbReference type="Gene3D" id="3.30.450.40">
    <property type="match status" value="1"/>
</dbReference>
<protein>
    <submittedName>
        <fullName evidence="1">Uncharacterized DUF484 family protein</fullName>
    </submittedName>
</protein>
<organism evidence="1 2">
    <name type="scientific">Kluyvera georgiana ATCC 51603</name>
    <dbReference type="NCBI Taxonomy" id="1354264"/>
    <lineage>
        <taxon>Bacteria</taxon>
        <taxon>Pseudomonadati</taxon>
        <taxon>Pseudomonadota</taxon>
        <taxon>Gammaproteobacteria</taxon>
        <taxon>Enterobacterales</taxon>
        <taxon>Enterobacteriaceae</taxon>
        <taxon>Kluyvera</taxon>
    </lineage>
</organism>
<evidence type="ECO:0000313" key="1">
    <source>
        <dbReference type="EMBL" id="OAT51590.1"/>
    </source>
</evidence>
<comment type="caution">
    <text evidence="1">The sequence shown here is derived from an EMBL/GenBank/DDBJ whole genome shotgun (WGS) entry which is preliminary data.</text>
</comment>
<gene>
    <name evidence="1" type="ORF">M989_02872</name>
</gene>
<dbReference type="Proteomes" id="UP000078386">
    <property type="component" value="Unassembled WGS sequence"/>
</dbReference>
<evidence type="ECO:0000313" key="2">
    <source>
        <dbReference type="Proteomes" id="UP000078386"/>
    </source>
</evidence>
<dbReference type="EMBL" id="LXEU01000058">
    <property type="protein sequence ID" value="OAT51590.1"/>
    <property type="molecule type" value="Genomic_DNA"/>
</dbReference>
<proteinExistence type="predicted"/>
<reference evidence="1 2" key="1">
    <citation type="submission" date="2016-04" db="EMBL/GenBank/DDBJ databases">
        <title>ATOL: Assembling a taxonomically balanced genome-scale reconstruction of the evolutionary history of the Enterobacteriaceae.</title>
        <authorList>
            <person name="Plunkett G.III."/>
            <person name="Neeno-Eckwall E.C."/>
            <person name="Glasner J.D."/>
            <person name="Perna N.T."/>
        </authorList>
    </citation>
    <scope>NUCLEOTIDE SEQUENCE [LARGE SCALE GENOMIC DNA]</scope>
    <source>
        <strain evidence="1 2">ATCC 51603</strain>
    </source>
</reference>
<dbReference type="NCBIfam" id="NF008203">
    <property type="entry name" value="PRK10963.1"/>
    <property type="match status" value="1"/>
</dbReference>
<dbReference type="InterPro" id="IPR007435">
    <property type="entry name" value="DUF484"/>
</dbReference>
<dbReference type="PANTHER" id="PTHR38765">
    <property type="entry name" value="DUF484 DOMAIN-CONTAINING PROTEIN"/>
    <property type="match status" value="1"/>
</dbReference>
<dbReference type="PATRIC" id="fig|1354264.4.peg.2997"/>
<dbReference type="AlphaFoldDB" id="A0A1B7JUK4"/>
<sequence>MKQVGEEQQDAITVLNDGAVVDYLLQHPEFFIRNAAAVEQMRVPHPVRGMVSLVEWHMARSRNYIAMLEENMSQLMEQATANEGLFYRLLHLQNRLACAESLDDLLLRFHRWARELGLAGASIRLFSDRWRLGAPSKHTDLVLSRQAFEPLRIQRLGQSNHYLGTLNGPELLLVLPEAKAVGSVAMSMMGSDGDLGVILFSSRDPHHYQPGQGTQLLQEIALMLPGLLERWIERE</sequence>